<evidence type="ECO:0000313" key="2">
    <source>
        <dbReference type="EMBL" id="SCM82827.1"/>
    </source>
</evidence>
<protein>
    <submittedName>
        <fullName evidence="2">Cell division protein FtsA</fullName>
    </submittedName>
</protein>
<reference evidence="2" key="1">
    <citation type="submission" date="2016-08" db="EMBL/GenBank/DDBJ databases">
        <authorList>
            <person name="Seilhamer J.J."/>
        </authorList>
    </citation>
    <scope>NUCLEOTIDE SEQUENCE</scope>
    <source>
        <strain evidence="2">86</strain>
    </source>
</reference>
<keyword evidence="2" id="KW-0131">Cell cycle</keyword>
<dbReference type="AlphaFoldDB" id="A0A212LZE3"/>
<feature type="domain" description="SHS2" evidence="1">
    <location>
        <begin position="7"/>
        <end position="204"/>
    </location>
</feature>
<name>A0A212LZE3_9FIRM</name>
<dbReference type="PANTHER" id="PTHR32432">
    <property type="entry name" value="CELL DIVISION PROTEIN FTSA-RELATED"/>
    <property type="match status" value="1"/>
</dbReference>
<gene>
    <name evidence="2" type="primary">ftsA</name>
    <name evidence="2" type="ORF">KL86SPO_50599</name>
</gene>
<dbReference type="Gene3D" id="3.30.420.40">
    <property type="match status" value="2"/>
</dbReference>
<dbReference type="InterPro" id="IPR050696">
    <property type="entry name" value="FtsA/MreB"/>
</dbReference>
<dbReference type="EMBL" id="FMJE01000005">
    <property type="protein sequence ID" value="SCM82827.1"/>
    <property type="molecule type" value="Genomic_DNA"/>
</dbReference>
<dbReference type="CDD" id="cd24004">
    <property type="entry name" value="ASKHA_NBD_PilM-like"/>
    <property type="match status" value="1"/>
</dbReference>
<evidence type="ECO:0000259" key="1">
    <source>
        <dbReference type="SMART" id="SM00842"/>
    </source>
</evidence>
<accession>A0A212LZE3</accession>
<keyword evidence="2" id="KW-0132">Cell division</keyword>
<proteinExistence type="predicted"/>
<dbReference type="RefSeq" id="WP_288185401.1">
    <property type="nucleotide sequence ID" value="NZ_LT608335.1"/>
</dbReference>
<dbReference type="InterPro" id="IPR003494">
    <property type="entry name" value="SHS2_FtsA"/>
</dbReference>
<dbReference type="PANTHER" id="PTHR32432:SF3">
    <property type="entry name" value="ETHANOLAMINE UTILIZATION PROTEIN EUTJ"/>
    <property type="match status" value="1"/>
</dbReference>
<dbReference type="SMART" id="SM00842">
    <property type="entry name" value="FtsA"/>
    <property type="match status" value="1"/>
</dbReference>
<organism evidence="2">
    <name type="scientific">uncultured Sporomusa sp</name>
    <dbReference type="NCBI Taxonomy" id="307249"/>
    <lineage>
        <taxon>Bacteria</taxon>
        <taxon>Bacillati</taxon>
        <taxon>Bacillota</taxon>
        <taxon>Negativicutes</taxon>
        <taxon>Selenomonadales</taxon>
        <taxon>Sporomusaceae</taxon>
        <taxon>Sporomusa</taxon>
        <taxon>environmental samples</taxon>
    </lineage>
</organism>
<dbReference type="Pfam" id="PF14450">
    <property type="entry name" value="FtsA"/>
    <property type="match status" value="1"/>
</dbReference>
<dbReference type="SUPFAM" id="SSF53067">
    <property type="entry name" value="Actin-like ATPase domain"/>
    <property type="match status" value="2"/>
</dbReference>
<dbReference type="GO" id="GO:0051301">
    <property type="term" value="P:cell division"/>
    <property type="evidence" value="ECO:0007669"/>
    <property type="project" value="UniProtKB-KW"/>
</dbReference>
<dbReference type="InterPro" id="IPR043129">
    <property type="entry name" value="ATPase_NBD"/>
</dbReference>
<sequence length="712" mass="75304">MDNNQLLFALDIGTRSVVGLVGEVQNGTIKLTASEREEHHTRAMLDGQIHDVQEVAGVLAAVTSRLETTVGKLTKVAVAAAGRALCTLRISAELETASRGPLTPEDERSLELAAIQTAQAELATSGAVADPADYYCVGYSVVSFSLDGTRIKSLVGQRGKRSSIEVIATFLPRQVIDSLQSSIQAAGLEMATLTLEPIAAINVLIPSTMRHLNLVLVDVGAGTSDVAITRDGSVIGYGMVPLAGDEITEAISQHFLLDFNVAETVKRQLGSNNKKIAFTDVLGMPHKESAKTIIDSLAPKVVELAQAIAGEILTLNTQQPQAVLLVGGGALTPLLPEALAEALDIPAARVAIRRPDSIEGITGIPSALCTPDAVTPLGILKLAGGRTLNFINITVNERPIRLFNLSRLTIADALLAAGIDIRALRGRPGMGLTISVNGQTRFIPGGHGIAGQIMRSGQPAKLTDILCDQDILEITPGSDGITPTPLLREIAPLPEPLTILLDGQSYQLESPVTVNGIPAEPDTRLCDRDQICITSIETLEQVLAGLNLVATPAEYRYQVNGADRSYRVWPKYTINAVTASLDSPLSPGDSIETLKPPLPTLAEVLGITAKDDDTIHVLFNGAPCAIPVRRYSIVLDGQPAEAGQTAVPGSTIEFTISPDRQPLISDVLLAADFDPRTLPPVGRITVLLNGLPTEYTAVVTNGDKVDIKTTEI</sequence>
<dbReference type="Gene3D" id="3.30.1490.300">
    <property type="match status" value="1"/>
</dbReference>